<evidence type="ECO:0000313" key="2">
    <source>
        <dbReference type="Proteomes" id="UP000230273"/>
    </source>
</evidence>
<accession>A0A2G9YVN5</accession>
<dbReference type="Proteomes" id="UP000230273">
    <property type="component" value="Unassembled WGS sequence"/>
</dbReference>
<name>A0A2G9YVN5_9BACT</name>
<dbReference type="AlphaFoldDB" id="A0A2G9YVN5"/>
<reference evidence="1 2" key="1">
    <citation type="submission" date="2017-09" db="EMBL/GenBank/DDBJ databases">
        <title>Depth-based differentiation of microbial function through sediment-hosted aquifers and enrichment of novel symbionts in the deep terrestrial subsurface.</title>
        <authorList>
            <person name="Probst A.J."/>
            <person name="Ladd B."/>
            <person name="Jarett J.K."/>
            <person name="Geller-Mcgrath D.E."/>
            <person name="Sieber C.M."/>
            <person name="Emerson J.B."/>
            <person name="Anantharaman K."/>
            <person name="Thomas B.C."/>
            <person name="Malmstrom R."/>
            <person name="Stieglmeier M."/>
            <person name="Klingl A."/>
            <person name="Woyke T."/>
            <person name="Ryan C.M."/>
            <person name="Banfield J.F."/>
        </authorList>
    </citation>
    <scope>NUCLEOTIDE SEQUENCE [LARGE SCALE GENOMIC DNA]</scope>
    <source>
        <strain evidence="1">CG23_combo_of_CG06-09_8_20_14_all_38_19</strain>
    </source>
</reference>
<evidence type="ECO:0000313" key="1">
    <source>
        <dbReference type="EMBL" id="PIP23277.1"/>
    </source>
</evidence>
<protein>
    <submittedName>
        <fullName evidence="1">Uncharacterized protein</fullName>
    </submittedName>
</protein>
<gene>
    <name evidence="1" type="ORF">COX36_04130</name>
</gene>
<dbReference type="EMBL" id="PCRP01000067">
    <property type="protein sequence ID" value="PIP23277.1"/>
    <property type="molecule type" value="Genomic_DNA"/>
</dbReference>
<comment type="caution">
    <text evidence="1">The sequence shown here is derived from an EMBL/GenBank/DDBJ whole genome shotgun (WGS) entry which is preliminary data.</text>
</comment>
<proteinExistence type="predicted"/>
<sequence length="115" mass="13067">MTELVEYLRLLMREARRVKALREKKAEQVTDGKKDAEMVAKEIASRVIKNLQEILLNAVIEGKDAATAMISTDHNEMQAMIIVKKFCEELGLKTGWMASDWPSDMGPSETWLRVS</sequence>
<organism evidence="1 2">
    <name type="scientific">Candidatus Nealsonbacteria bacterium CG23_combo_of_CG06-09_8_20_14_all_38_19</name>
    <dbReference type="NCBI Taxonomy" id="1974721"/>
    <lineage>
        <taxon>Bacteria</taxon>
        <taxon>Candidatus Nealsoniibacteriota</taxon>
    </lineage>
</organism>